<evidence type="ECO:0000313" key="2">
    <source>
        <dbReference type="Proteomes" id="UP000289792"/>
    </source>
</evidence>
<keyword evidence="2" id="KW-1185">Reference proteome</keyword>
<proteinExistence type="predicted"/>
<gene>
    <name evidence="1" type="ORF">ESZ48_10545</name>
</gene>
<comment type="caution">
    <text evidence="1">The sequence shown here is derived from an EMBL/GenBank/DDBJ whole genome shotgun (WGS) entry which is preliminary data.</text>
</comment>
<name>A0A4Q0XFB0_9FLAO</name>
<organism evidence="1 2">
    <name type="scientific">Gelidibacter gilvus</name>
    <dbReference type="NCBI Taxonomy" id="59602"/>
    <lineage>
        <taxon>Bacteria</taxon>
        <taxon>Pseudomonadati</taxon>
        <taxon>Bacteroidota</taxon>
        <taxon>Flavobacteriia</taxon>
        <taxon>Flavobacteriales</taxon>
        <taxon>Flavobacteriaceae</taxon>
        <taxon>Gelidibacter</taxon>
    </lineage>
</organism>
<reference evidence="1 2" key="1">
    <citation type="submission" date="2019-01" db="EMBL/GenBank/DDBJ databases">
        <title>Genome sequence of the Antarctic species Gelidibacter gilvus ACAM 158(T).</title>
        <authorList>
            <person name="Bowman J.P."/>
        </authorList>
    </citation>
    <scope>NUCLEOTIDE SEQUENCE [LARGE SCALE GENOMIC DNA]</scope>
    <source>
        <strain evidence="1 2">IC158</strain>
    </source>
</reference>
<dbReference type="AlphaFoldDB" id="A0A4Q0XFB0"/>
<sequence length="75" mass="8700">MPSIELVKEVSKITYENEEFVIKKECLYFYSASGYGQAKFNWNAFERKLKVTGTARNHNTMVKLIAMSATDEKDR</sequence>
<dbReference type="Proteomes" id="UP000289792">
    <property type="component" value="Unassembled WGS sequence"/>
</dbReference>
<dbReference type="OrthoDB" id="9806494at2"/>
<dbReference type="SUPFAM" id="SSF160379">
    <property type="entry name" value="SP0830-like"/>
    <property type="match status" value="1"/>
</dbReference>
<dbReference type="RefSeq" id="WP_129017425.1">
    <property type="nucleotide sequence ID" value="NZ_SDDZ01000005.1"/>
</dbReference>
<accession>A0A4Q0XFB0</accession>
<evidence type="ECO:0000313" key="1">
    <source>
        <dbReference type="EMBL" id="RXJ49877.1"/>
    </source>
</evidence>
<dbReference type="EMBL" id="SDDZ01000005">
    <property type="protein sequence ID" value="RXJ49877.1"/>
    <property type="molecule type" value="Genomic_DNA"/>
</dbReference>
<protein>
    <submittedName>
        <fullName evidence="1">Uncharacterized protein</fullName>
    </submittedName>
</protein>